<organism evidence="3 4">
    <name type="scientific">Frankia nepalensis</name>
    <dbReference type="NCBI Taxonomy" id="1836974"/>
    <lineage>
        <taxon>Bacteria</taxon>
        <taxon>Bacillati</taxon>
        <taxon>Actinomycetota</taxon>
        <taxon>Actinomycetes</taxon>
        <taxon>Frankiales</taxon>
        <taxon>Frankiaceae</taxon>
        <taxon>Frankia</taxon>
    </lineage>
</organism>
<protein>
    <submittedName>
        <fullName evidence="3">Alpha/beta hydrolase</fullName>
    </submittedName>
</protein>
<dbReference type="Gene3D" id="3.40.50.1820">
    <property type="entry name" value="alpha/beta hydrolase"/>
    <property type="match status" value="1"/>
</dbReference>
<dbReference type="RefSeq" id="WP_203004359.1">
    <property type="nucleotide sequence ID" value="NZ_JADWYU010000155.1"/>
</dbReference>
<dbReference type="InterPro" id="IPR050300">
    <property type="entry name" value="GDXG_lipolytic_enzyme"/>
</dbReference>
<comment type="caution">
    <text evidence="3">The sequence shown here is derived from an EMBL/GenBank/DDBJ whole genome shotgun (WGS) entry which is preliminary data.</text>
</comment>
<dbReference type="EMBL" id="JAEACQ010000239">
    <property type="protein sequence ID" value="MBL7629915.1"/>
    <property type="molecule type" value="Genomic_DNA"/>
</dbReference>
<dbReference type="Proteomes" id="UP000604475">
    <property type="component" value="Unassembled WGS sequence"/>
</dbReference>
<evidence type="ECO:0000256" key="1">
    <source>
        <dbReference type="ARBA" id="ARBA00022801"/>
    </source>
</evidence>
<dbReference type="PANTHER" id="PTHR48081">
    <property type="entry name" value="AB HYDROLASE SUPERFAMILY PROTEIN C4A8.06C"/>
    <property type="match status" value="1"/>
</dbReference>
<accession>A0A937RGD7</accession>
<feature type="domain" description="Alpha/beta hydrolase fold-3" evidence="2">
    <location>
        <begin position="83"/>
        <end position="290"/>
    </location>
</feature>
<proteinExistence type="predicted"/>
<keyword evidence="4" id="KW-1185">Reference proteome</keyword>
<evidence type="ECO:0000313" key="4">
    <source>
        <dbReference type="Proteomes" id="UP000604475"/>
    </source>
</evidence>
<sequence>MTYRFDPELAAVIQMLPVPDFADLASFRALLAEFKKSMQFDTTGVDARDVCVPGPPGAPEVPVRVYRPAHPDQGTPTEPTAALLNLHGGGFVIGDVSIDEGVCLDLVRALGVVVVSVDYRLAPEHPFPAPLEDCYAALEWLAKNTADLGVDPTRVAVRGISAGAGLAAGLALLARDRGGPPLCFQFLGVPEIDDRLDTPSMRRFVDTPMWNRPNAVLSWNYYLGEGVPGTPDVSPYAAPARATDLAGLPPAYISVMEFDPLRDEGIAYAQALLAAEVPVELHLFPGTFHGSGIAAQAAVSRRENREATAVLAAAFGISSETAG</sequence>
<dbReference type="AlphaFoldDB" id="A0A937RGD7"/>
<dbReference type="GO" id="GO:0016787">
    <property type="term" value="F:hydrolase activity"/>
    <property type="evidence" value="ECO:0007669"/>
    <property type="project" value="UniProtKB-KW"/>
</dbReference>
<evidence type="ECO:0000313" key="3">
    <source>
        <dbReference type="EMBL" id="MBL7629915.1"/>
    </source>
</evidence>
<dbReference type="InterPro" id="IPR013094">
    <property type="entry name" value="AB_hydrolase_3"/>
</dbReference>
<name>A0A937RGD7_9ACTN</name>
<dbReference type="InterPro" id="IPR029058">
    <property type="entry name" value="AB_hydrolase_fold"/>
</dbReference>
<dbReference type="Pfam" id="PF07859">
    <property type="entry name" value="Abhydrolase_3"/>
    <property type="match status" value="1"/>
</dbReference>
<evidence type="ECO:0000259" key="2">
    <source>
        <dbReference type="Pfam" id="PF07859"/>
    </source>
</evidence>
<keyword evidence="1 3" id="KW-0378">Hydrolase</keyword>
<gene>
    <name evidence="3" type="ORF">I7412_22640</name>
</gene>
<reference evidence="3" key="1">
    <citation type="submission" date="2020-12" db="EMBL/GenBank/DDBJ databases">
        <title>Genomic characterization of non-nitrogen-fixing Frankia strains.</title>
        <authorList>
            <person name="Carlos-Shanley C."/>
            <person name="Guerra T."/>
            <person name="Hahn D."/>
        </authorList>
    </citation>
    <scope>NUCLEOTIDE SEQUENCE</scope>
    <source>
        <strain evidence="3">CN6</strain>
    </source>
</reference>
<dbReference type="PANTHER" id="PTHR48081:SF8">
    <property type="entry name" value="ALPHA_BETA HYDROLASE FOLD-3 DOMAIN-CONTAINING PROTEIN-RELATED"/>
    <property type="match status" value="1"/>
</dbReference>
<dbReference type="SUPFAM" id="SSF53474">
    <property type="entry name" value="alpha/beta-Hydrolases"/>
    <property type="match status" value="1"/>
</dbReference>